<keyword evidence="8" id="KW-1185">Reference proteome</keyword>
<dbReference type="PRINTS" id="PR00455">
    <property type="entry name" value="HTHTETR"/>
</dbReference>
<evidence type="ECO:0000256" key="2">
    <source>
        <dbReference type="ARBA" id="ARBA00023015"/>
    </source>
</evidence>
<accession>A0ABU7MIW7</accession>
<dbReference type="InterPro" id="IPR001647">
    <property type="entry name" value="HTH_TetR"/>
</dbReference>
<evidence type="ECO:0000256" key="1">
    <source>
        <dbReference type="ARBA" id="ARBA00022491"/>
    </source>
</evidence>
<evidence type="ECO:0000313" key="8">
    <source>
        <dbReference type="Proteomes" id="UP001347146"/>
    </source>
</evidence>
<feature type="DNA-binding region" description="H-T-H motif" evidence="5">
    <location>
        <begin position="31"/>
        <end position="50"/>
    </location>
</feature>
<dbReference type="Pfam" id="PF00440">
    <property type="entry name" value="TetR_N"/>
    <property type="match status" value="1"/>
</dbReference>
<dbReference type="Proteomes" id="UP001347146">
    <property type="component" value="Unassembled WGS sequence"/>
</dbReference>
<comment type="caution">
    <text evidence="7">The sequence shown here is derived from an EMBL/GenBank/DDBJ whole genome shotgun (WGS) entry which is preliminary data.</text>
</comment>
<keyword evidence="4" id="KW-0804">Transcription</keyword>
<protein>
    <submittedName>
        <fullName evidence="7">TetR/AcrR family transcriptional regulator</fullName>
    </submittedName>
</protein>
<dbReference type="SUPFAM" id="SSF48498">
    <property type="entry name" value="Tetracyclin repressor-like, C-terminal domain"/>
    <property type="match status" value="1"/>
</dbReference>
<keyword evidence="2" id="KW-0805">Transcription regulation</keyword>
<dbReference type="InterPro" id="IPR009057">
    <property type="entry name" value="Homeodomain-like_sf"/>
</dbReference>
<keyword evidence="3 5" id="KW-0238">DNA-binding</keyword>
<keyword evidence="1" id="KW-0678">Repressor</keyword>
<organism evidence="7 8">
    <name type="scientific">Gordonia sesuvii</name>
    <dbReference type="NCBI Taxonomy" id="3116777"/>
    <lineage>
        <taxon>Bacteria</taxon>
        <taxon>Bacillati</taxon>
        <taxon>Actinomycetota</taxon>
        <taxon>Actinomycetes</taxon>
        <taxon>Mycobacteriales</taxon>
        <taxon>Gordoniaceae</taxon>
        <taxon>Gordonia</taxon>
    </lineage>
</organism>
<dbReference type="Gene3D" id="1.10.357.10">
    <property type="entry name" value="Tetracycline Repressor, domain 2"/>
    <property type="match status" value="1"/>
</dbReference>
<evidence type="ECO:0000259" key="6">
    <source>
        <dbReference type="PROSITE" id="PS50977"/>
    </source>
</evidence>
<evidence type="ECO:0000256" key="5">
    <source>
        <dbReference type="PROSITE-ProRule" id="PRU00335"/>
    </source>
</evidence>
<feature type="domain" description="HTH tetR-type" evidence="6">
    <location>
        <begin position="8"/>
        <end position="68"/>
    </location>
</feature>
<dbReference type="InterPro" id="IPR041490">
    <property type="entry name" value="KstR2_TetR_C"/>
</dbReference>
<evidence type="ECO:0000256" key="4">
    <source>
        <dbReference type="ARBA" id="ARBA00023163"/>
    </source>
</evidence>
<name>A0ABU7MIW7_9ACTN</name>
<dbReference type="PANTHER" id="PTHR30055:SF175">
    <property type="entry name" value="HTH-TYPE TRANSCRIPTIONAL REPRESSOR KSTR2"/>
    <property type="match status" value="1"/>
</dbReference>
<reference evidence="7 8" key="1">
    <citation type="submission" date="2024-01" db="EMBL/GenBank/DDBJ databases">
        <title>Draft genome sequence of Gordonia sp. LSe1-13.</title>
        <authorList>
            <person name="Suphannarot A."/>
            <person name="Mingma R."/>
        </authorList>
    </citation>
    <scope>NUCLEOTIDE SEQUENCE [LARGE SCALE GENOMIC DNA]</scope>
    <source>
        <strain evidence="7 8">LSe1-13</strain>
    </source>
</reference>
<dbReference type="Gene3D" id="1.10.10.60">
    <property type="entry name" value="Homeodomain-like"/>
    <property type="match status" value="1"/>
</dbReference>
<dbReference type="RefSeq" id="WP_330435694.1">
    <property type="nucleotide sequence ID" value="NZ_JAZDUF010000008.1"/>
</dbReference>
<evidence type="ECO:0000313" key="7">
    <source>
        <dbReference type="EMBL" id="MEE3852980.1"/>
    </source>
</evidence>
<dbReference type="EMBL" id="JAZDUF010000008">
    <property type="protein sequence ID" value="MEE3852980.1"/>
    <property type="molecule type" value="Genomic_DNA"/>
</dbReference>
<dbReference type="PANTHER" id="PTHR30055">
    <property type="entry name" value="HTH-TYPE TRANSCRIPTIONAL REGULATOR RUTR"/>
    <property type="match status" value="1"/>
</dbReference>
<evidence type="ECO:0000256" key="3">
    <source>
        <dbReference type="ARBA" id="ARBA00023125"/>
    </source>
</evidence>
<gene>
    <name evidence="7" type="ORF">VZC37_21765</name>
</gene>
<dbReference type="PROSITE" id="PS50977">
    <property type="entry name" value="HTH_TETR_2"/>
    <property type="match status" value="1"/>
</dbReference>
<proteinExistence type="predicted"/>
<dbReference type="SUPFAM" id="SSF46689">
    <property type="entry name" value="Homeodomain-like"/>
    <property type="match status" value="1"/>
</dbReference>
<dbReference type="InterPro" id="IPR050109">
    <property type="entry name" value="HTH-type_TetR-like_transc_reg"/>
</dbReference>
<dbReference type="Pfam" id="PF17932">
    <property type="entry name" value="TetR_C_24"/>
    <property type="match status" value="1"/>
</dbReference>
<sequence length="201" mass="22584">MPGSPAATGRKAQITRVAAELFNDKGFHETSMDDIASAVGIKKPTLYHHVQSKAQIVSWIHDECVEAILPPLQGYLKSDMSSSDVLRRVAGDIFSLLDGRPGYLRVYFEHHRDLDKRSRTRIAKKRDQYFDAVRQAIENGNESGEFEVEDPKFATLAFFGMCNWGYQWYRPGGPETAVEVADHLWRVFLTGALQPGVARLG</sequence>
<dbReference type="InterPro" id="IPR036271">
    <property type="entry name" value="Tet_transcr_reg_TetR-rel_C_sf"/>
</dbReference>